<keyword evidence="2" id="KW-1185">Reference proteome</keyword>
<accession>A0A5B0QX91</accession>
<gene>
    <name evidence="1" type="ORF">PGT21_026260</name>
</gene>
<proteinExistence type="predicted"/>
<dbReference type="OrthoDB" id="10285433at2759"/>
<name>A0A5B0QX91_PUCGR</name>
<evidence type="ECO:0000313" key="1">
    <source>
        <dbReference type="EMBL" id="KAA1117878.1"/>
    </source>
</evidence>
<dbReference type="AlphaFoldDB" id="A0A5B0QX91"/>
<dbReference type="PANTHER" id="PTHR33069">
    <property type="entry name" value="CHROMOSOME 7, WHOLE GENOME SHOTGUN SEQUENCE-RELATED"/>
    <property type="match status" value="1"/>
</dbReference>
<comment type="caution">
    <text evidence="1">The sequence shown here is derived from an EMBL/GenBank/DDBJ whole genome shotgun (WGS) entry which is preliminary data.</text>
</comment>
<dbReference type="PANTHER" id="PTHR33069:SF3">
    <property type="entry name" value="DYNEIN HEAVY CHAIN TAIL DOMAIN-CONTAINING PROTEIN"/>
    <property type="match status" value="1"/>
</dbReference>
<evidence type="ECO:0000313" key="2">
    <source>
        <dbReference type="Proteomes" id="UP000324748"/>
    </source>
</evidence>
<reference evidence="1 2" key="1">
    <citation type="submission" date="2019-05" db="EMBL/GenBank/DDBJ databases">
        <title>Emergence of the Ug99 lineage of the wheat stem rust pathogen through somatic hybridization.</title>
        <authorList>
            <person name="Li F."/>
            <person name="Upadhyaya N.M."/>
            <person name="Sperschneider J."/>
            <person name="Matny O."/>
            <person name="Nguyen-Phuc H."/>
            <person name="Mago R."/>
            <person name="Raley C."/>
            <person name="Miller M.E."/>
            <person name="Silverstein K.A.T."/>
            <person name="Henningsen E."/>
            <person name="Hirsch C.D."/>
            <person name="Visser B."/>
            <person name="Pretorius Z.A."/>
            <person name="Steffenson B.J."/>
            <person name="Schwessinger B."/>
            <person name="Dodds P.N."/>
            <person name="Figueroa M."/>
        </authorList>
    </citation>
    <scope>NUCLEOTIDE SEQUENCE [LARGE SCALE GENOMIC DNA]</scope>
    <source>
        <strain evidence="1">21-0</strain>
    </source>
</reference>
<dbReference type="EMBL" id="VSWC01000002">
    <property type="protein sequence ID" value="KAA1117878.1"/>
    <property type="molecule type" value="Genomic_DNA"/>
</dbReference>
<sequence>MEDQSSDTSDEVGPQIRHLGDLVIQAFRNLKHIYESQQGTNGEARLTQATVTARASPKEIHYDRLHSSLLPLLKELLTTITNLLFPGTLRMEAESRFRKVLELLPELDFQVSQVDSAVRMICPGTLSLESQTDDHDLKQFKRFRLIGLKEMSGQLLSEICVFLHSASEYVETMDLSSGGLFEEYDDENNPQAESDQAFYTADRMIKHLNRSELDVAEGCWAGALDALDELFKNTFSIVTPNAPETSPLRRKLVRQPVIQLTQLTLPIIKLIKLFFKKLSKDGMNHKRRLKLPSFTQMNSHQLDSLSKSAGKIAVELNEIVLLLTQADLAIAEWHRIHFQSIIKIAERLPTHFEPALLSVVLYLIPLVAPPSDQKYYQTWFVTWNILINTALHNFRRLARSLNEEQ</sequence>
<protein>
    <submittedName>
        <fullName evidence="1">Uncharacterized protein</fullName>
    </submittedName>
</protein>
<organism evidence="1 2">
    <name type="scientific">Puccinia graminis f. sp. tritici</name>
    <dbReference type="NCBI Taxonomy" id="56615"/>
    <lineage>
        <taxon>Eukaryota</taxon>
        <taxon>Fungi</taxon>
        <taxon>Dikarya</taxon>
        <taxon>Basidiomycota</taxon>
        <taxon>Pucciniomycotina</taxon>
        <taxon>Pucciniomycetes</taxon>
        <taxon>Pucciniales</taxon>
        <taxon>Pucciniaceae</taxon>
        <taxon>Puccinia</taxon>
    </lineage>
</organism>
<dbReference type="Proteomes" id="UP000324748">
    <property type="component" value="Unassembled WGS sequence"/>
</dbReference>